<name>A0ABT4J868_9RHOB</name>
<evidence type="ECO:0000256" key="1">
    <source>
        <dbReference type="ARBA" id="ARBA00022676"/>
    </source>
</evidence>
<reference evidence="4" key="1">
    <citation type="submission" date="2022-12" db="EMBL/GenBank/DDBJ databases">
        <title>Paracoccus sp. EF6 isolated from a lake water.</title>
        <authorList>
            <person name="Liu H."/>
        </authorList>
    </citation>
    <scope>NUCLEOTIDE SEQUENCE</scope>
    <source>
        <strain evidence="4">EF6</strain>
    </source>
</reference>
<comment type="caution">
    <text evidence="4">The sequence shown here is derived from an EMBL/GenBank/DDBJ whole genome shotgun (WGS) entry which is preliminary data.</text>
</comment>
<keyword evidence="2" id="KW-0808">Transferase</keyword>
<dbReference type="PANTHER" id="PTHR12526">
    <property type="entry name" value="GLYCOSYLTRANSFERASE"/>
    <property type="match status" value="1"/>
</dbReference>
<evidence type="ECO:0000313" key="5">
    <source>
        <dbReference type="Proteomes" id="UP001149822"/>
    </source>
</evidence>
<proteinExistence type="predicted"/>
<keyword evidence="5" id="KW-1185">Reference proteome</keyword>
<sequence>MLLVAEAANPEWASVPLVGWSLASAIAAQTDAHIVTQVRNREAFLRAGLVEGEDFTAINTEHIERPLWQAAKRLGLGEKGGWTLLAAMSSFLYPYFERQVWKKFGDRIRAREFDMVHRITPVMPTAAGVLAERCQAAGIPFMLGPINGGVPWPKGFADLRTKEREWLSMVRGFYRLNPTWRRMLKASNVILCGSGFALAGLPERYRAKAILMPENGIDPSRFTRVAVQDGSLPLRACFIGRLVPYKAAALAIEAAIPFLASGQMTFDIIGDGPEREALEAQVAAAGLGQVVTFHGWLDHRQVQDVAVRNQILLFPSIREFGGGVVLEAMALGLVPVVVNYAGPGELVDSDVGLKVPIADAKEITVSLRGLLGGLISDPSVLAKKSEAGRLRIKRNFLWSAKATRIIEIASSVAARETSP</sequence>
<evidence type="ECO:0000313" key="4">
    <source>
        <dbReference type="EMBL" id="MCZ0963315.1"/>
    </source>
</evidence>
<accession>A0ABT4J868</accession>
<feature type="domain" description="Glycosyl transferase family 1" evidence="3">
    <location>
        <begin position="236"/>
        <end position="365"/>
    </location>
</feature>
<evidence type="ECO:0000256" key="2">
    <source>
        <dbReference type="ARBA" id="ARBA00022679"/>
    </source>
</evidence>
<dbReference type="Gene3D" id="3.40.50.2000">
    <property type="entry name" value="Glycogen Phosphorylase B"/>
    <property type="match status" value="2"/>
</dbReference>
<dbReference type="RefSeq" id="WP_268943388.1">
    <property type="nucleotide sequence ID" value="NZ_JAPTYD010000034.1"/>
</dbReference>
<organism evidence="4 5">
    <name type="scientific">Paracoccus benzoatiresistens</name>
    <dbReference type="NCBI Taxonomy" id="2997341"/>
    <lineage>
        <taxon>Bacteria</taxon>
        <taxon>Pseudomonadati</taxon>
        <taxon>Pseudomonadota</taxon>
        <taxon>Alphaproteobacteria</taxon>
        <taxon>Rhodobacterales</taxon>
        <taxon>Paracoccaceae</taxon>
        <taxon>Paracoccus</taxon>
    </lineage>
</organism>
<keyword evidence="1" id="KW-0328">Glycosyltransferase</keyword>
<dbReference type="EMBL" id="JAPTYD010000034">
    <property type="protein sequence ID" value="MCZ0963315.1"/>
    <property type="molecule type" value="Genomic_DNA"/>
</dbReference>
<gene>
    <name evidence="4" type="ORF">OU682_17030</name>
</gene>
<dbReference type="CDD" id="cd03801">
    <property type="entry name" value="GT4_PimA-like"/>
    <property type="match status" value="1"/>
</dbReference>
<protein>
    <submittedName>
        <fullName evidence="4">Glycosyltransferase family 4 protein</fullName>
    </submittedName>
</protein>
<evidence type="ECO:0000259" key="3">
    <source>
        <dbReference type="Pfam" id="PF00534"/>
    </source>
</evidence>
<dbReference type="InterPro" id="IPR001296">
    <property type="entry name" value="Glyco_trans_1"/>
</dbReference>
<dbReference type="PANTHER" id="PTHR12526:SF510">
    <property type="entry name" value="D-INOSITOL 3-PHOSPHATE GLYCOSYLTRANSFERASE"/>
    <property type="match status" value="1"/>
</dbReference>
<dbReference type="Proteomes" id="UP001149822">
    <property type="component" value="Unassembled WGS sequence"/>
</dbReference>
<dbReference type="Pfam" id="PF00534">
    <property type="entry name" value="Glycos_transf_1"/>
    <property type="match status" value="1"/>
</dbReference>
<dbReference type="SUPFAM" id="SSF53756">
    <property type="entry name" value="UDP-Glycosyltransferase/glycogen phosphorylase"/>
    <property type="match status" value="1"/>
</dbReference>